<accession>A0A7K0D5Z1</accession>
<name>A0A7K0D5Z1_9NOCA</name>
<dbReference type="PANTHER" id="PTHR48079">
    <property type="entry name" value="PROTEIN YEEZ"/>
    <property type="match status" value="1"/>
</dbReference>
<dbReference type="InterPro" id="IPR001509">
    <property type="entry name" value="Epimerase_deHydtase"/>
</dbReference>
<dbReference type="OrthoDB" id="9787292at2"/>
<dbReference type="Proteomes" id="UP000438448">
    <property type="component" value="Unassembled WGS sequence"/>
</dbReference>
<gene>
    <name evidence="2" type="ORF">NRB20_42480</name>
</gene>
<dbReference type="Gene3D" id="3.40.50.720">
    <property type="entry name" value="NAD(P)-binding Rossmann-like Domain"/>
    <property type="match status" value="1"/>
</dbReference>
<reference evidence="2 3" key="1">
    <citation type="submission" date="2019-10" db="EMBL/GenBank/DDBJ databases">
        <title>Nocardia macrotermitis sp. nov. and Nocardia aurantia sp. nov., isolated from the gut of fungus growing-termite Macrotermes natalensis.</title>
        <authorList>
            <person name="Benndorf R."/>
            <person name="Schwitalla J."/>
            <person name="Martin K."/>
            <person name="De Beer W."/>
            <person name="Kaster A.-K."/>
            <person name="Vollmers J."/>
            <person name="Poulsen M."/>
            <person name="Beemelmanns C."/>
        </authorList>
    </citation>
    <scope>NUCLEOTIDE SEQUENCE [LARGE SCALE GENOMIC DNA]</scope>
    <source>
        <strain evidence="2 3">RB20</strain>
    </source>
</reference>
<proteinExistence type="predicted"/>
<dbReference type="InterPro" id="IPR036291">
    <property type="entry name" value="NAD(P)-bd_dom_sf"/>
</dbReference>
<organism evidence="2 3">
    <name type="scientific">Nocardia macrotermitis</name>
    <dbReference type="NCBI Taxonomy" id="2585198"/>
    <lineage>
        <taxon>Bacteria</taxon>
        <taxon>Bacillati</taxon>
        <taxon>Actinomycetota</taxon>
        <taxon>Actinomycetes</taxon>
        <taxon>Mycobacteriales</taxon>
        <taxon>Nocardiaceae</taxon>
        <taxon>Nocardia</taxon>
    </lineage>
</organism>
<feature type="domain" description="NAD-dependent epimerase/dehydratase" evidence="1">
    <location>
        <begin position="4"/>
        <end position="76"/>
    </location>
</feature>
<dbReference type="CDD" id="cd05262">
    <property type="entry name" value="SDR_a7"/>
    <property type="match status" value="1"/>
</dbReference>
<dbReference type="EMBL" id="WEGK01000009">
    <property type="protein sequence ID" value="MQY21139.1"/>
    <property type="molecule type" value="Genomic_DNA"/>
</dbReference>
<dbReference type="SUPFAM" id="SSF51735">
    <property type="entry name" value="NAD(P)-binding Rossmann-fold domains"/>
    <property type="match status" value="1"/>
</dbReference>
<dbReference type="PANTHER" id="PTHR48079:SF6">
    <property type="entry name" value="NAD(P)-BINDING DOMAIN-CONTAINING PROTEIN-RELATED"/>
    <property type="match status" value="1"/>
</dbReference>
<dbReference type="RefSeq" id="WP_153411865.1">
    <property type="nucleotide sequence ID" value="NZ_WEGK01000009.1"/>
</dbReference>
<keyword evidence="3" id="KW-1185">Reference proteome</keyword>
<dbReference type="GO" id="GO:0004029">
    <property type="term" value="F:aldehyde dehydrogenase (NAD+) activity"/>
    <property type="evidence" value="ECO:0007669"/>
    <property type="project" value="TreeGrafter"/>
</dbReference>
<dbReference type="Pfam" id="PF01370">
    <property type="entry name" value="Epimerase"/>
    <property type="match status" value="1"/>
</dbReference>
<sequence length="291" mass="30546">MRLFVTGASGWVGSAVVPELIAAGHEIVGLARSDASAAALTAAGAEVQRGDLHDHDSLRAAAAAADGVVHLAFIHDFTRFEENQRIDREVVDLFGDVLAGSDRLLLIASGLVPLDTGKPGAATGPMIRQATAAATIQLADRGVRSAILGLPTTVHGEGDHGFIRRLVETAREKGVSGYIDDGAHTWPATHRLDAAHLARLAVDKAPAGTVLHALAEPGVPTRDIAEAIAHKLGIPTASIPHENAADHFGWLAPMWGTSLTGDSGPARELLGWEPTHPTLLEDLAQPYYFEN</sequence>
<evidence type="ECO:0000313" key="2">
    <source>
        <dbReference type="EMBL" id="MQY21139.1"/>
    </source>
</evidence>
<evidence type="ECO:0000313" key="3">
    <source>
        <dbReference type="Proteomes" id="UP000438448"/>
    </source>
</evidence>
<dbReference type="InterPro" id="IPR051783">
    <property type="entry name" value="NAD(P)-dependent_oxidoreduct"/>
</dbReference>
<comment type="caution">
    <text evidence="2">The sequence shown here is derived from an EMBL/GenBank/DDBJ whole genome shotgun (WGS) entry which is preliminary data.</text>
</comment>
<dbReference type="GO" id="GO:0005737">
    <property type="term" value="C:cytoplasm"/>
    <property type="evidence" value="ECO:0007669"/>
    <property type="project" value="TreeGrafter"/>
</dbReference>
<evidence type="ECO:0000259" key="1">
    <source>
        <dbReference type="Pfam" id="PF01370"/>
    </source>
</evidence>
<protein>
    <recommendedName>
        <fullName evidence="1">NAD-dependent epimerase/dehydratase domain-containing protein</fullName>
    </recommendedName>
</protein>
<dbReference type="AlphaFoldDB" id="A0A7K0D5Z1"/>